<evidence type="ECO:0000313" key="3">
    <source>
        <dbReference type="Proteomes" id="UP000681967"/>
    </source>
</evidence>
<protein>
    <recommendedName>
        <fullName evidence="1">J domain-containing protein</fullName>
    </recommendedName>
</protein>
<dbReference type="GO" id="GO:0044183">
    <property type="term" value="F:protein folding chaperone"/>
    <property type="evidence" value="ECO:0007669"/>
    <property type="project" value="TreeGrafter"/>
</dbReference>
<dbReference type="AlphaFoldDB" id="A0A8S2S4P4"/>
<reference evidence="2" key="1">
    <citation type="submission" date="2021-02" db="EMBL/GenBank/DDBJ databases">
        <authorList>
            <person name="Nowell W R."/>
        </authorList>
    </citation>
    <scope>NUCLEOTIDE SEQUENCE</scope>
</reference>
<feature type="non-terminal residue" evidence="2">
    <location>
        <position position="1"/>
    </location>
</feature>
<name>A0A8S2S4P4_9BILA</name>
<evidence type="ECO:0000313" key="2">
    <source>
        <dbReference type="EMBL" id="CAF4205171.1"/>
    </source>
</evidence>
<dbReference type="Proteomes" id="UP000681967">
    <property type="component" value="Unassembled WGS sequence"/>
</dbReference>
<dbReference type="Gene3D" id="1.10.287.110">
    <property type="entry name" value="DnaJ domain"/>
    <property type="match status" value="1"/>
</dbReference>
<dbReference type="PANTHER" id="PTHR43948:SF10">
    <property type="entry name" value="MRJ, ISOFORM E"/>
    <property type="match status" value="1"/>
</dbReference>
<dbReference type="GO" id="GO:0051087">
    <property type="term" value="F:protein-folding chaperone binding"/>
    <property type="evidence" value="ECO:0007669"/>
    <property type="project" value="TreeGrafter"/>
</dbReference>
<dbReference type="SMART" id="SM00271">
    <property type="entry name" value="DnaJ"/>
    <property type="match status" value="1"/>
</dbReference>
<dbReference type="PROSITE" id="PS50076">
    <property type="entry name" value="DNAJ_2"/>
    <property type="match status" value="1"/>
</dbReference>
<comment type="caution">
    <text evidence="2">The sequence shown here is derived from an EMBL/GenBank/DDBJ whole genome shotgun (WGS) entry which is preliminary data.</text>
</comment>
<dbReference type="InterPro" id="IPR036869">
    <property type="entry name" value="J_dom_sf"/>
</dbReference>
<dbReference type="InterPro" id="IPR001623">
    <property type="entry name" value="DnaJ_domain"/>
</dbReference>
<dbReference type="GO" id="GO:0005634">
    <property type="term" value="C:nucleus"/>
    <property type="evidence" value="ECO:0007669"/>
    <property type="project" value="TreeGrafter"/>
</dbReference>
<evidence type="ECO:0000259" key="1">
    <source>
        <dbReference type="PROSITE" id="PS50076"/>
    </source>
</evidence>
<proteinExistence type="predicted"/>
<dbReference type="SUPFAM" id="SSF46565">
    <property type="entry name" value="Chaperone J-domain"/>
    <property type="match status" value="1"/>
</dbReference>
<dbReference type="CDD" id="cd06257">
    <property type="entry name" value="DnaJ"/>
    <property type="match status" value="1"/>
</dbReference>
<dbReference type="GO" id="GO:0051082">
    <property type="term" value="F:unfolded protein binding"/>
    <property type="evidence" value="ECO:0007669"/>
    <property type="project" value="TreeGrafter"/>
</dbReference>
<dbReference type="Pfam" id="PF00226">
    <property type="entry name" value="DnaJ"/>
    <property type="match status" value="1"/>
</dbReference>
<dbReference type="GO" id="GO:0005737">
    <property type="term" value="C:cytoplasm"/>
    <property type="evidence" value="ECO:0007669"/>
    <property type="project" value="TreeGrafter"/>
</dbReference>
<sequence>MADFYEILEVEKTATEDEIKKAYRRLALKWHPDKNLTNKAQAEEKFKLISEA</sequence>
<dbReference type="PRINTS" id="PR00625">
    <property type="entry name" value="JDOMAIN"/>
</dbReference>
<dbReference type="PANTHER" id="PTHR43948">
    <property type="entry name" value="DNAJ HOMOLOG SUBFAMILY B"/>
    <property type="match status" value="1"/>
</dbReference>
<accession>A0A8S2S4P4</accession>
<dbReference type="EMBL" id="CAJOBH010018273">
    <property type="protein sequence ID" value="CAF4205171.1"/>
    <property type="molecule type" value="Genomic_DNA"/>
</dbReference>
<organism evidence="2 3">
    <name type="scientific">Rotaria magnacalcarata</name>
    <dbReference type="NCBI Taxonomy" id="392030"/>
    <lineage>
        <taxon>Eukaryota</taxon>
        <taxon>Metazoa</taxon>
        <taxon>Spiralia</taxon>
        <taxon>Gnathifera</taxon>
        <taxon>Rotifera</taxon>
        <taxon>Eurotatoria</taxon>
        <taxon>Bdelloidea</taxon>
        <taxon>Philodinida</taxon>
        <taxon>Philodinidae</taxon>
        <taxon>Rotaria</taxon>
    </lineage>
</organism>
<gene>
    <name evidence="2" type="ORF">BYL167_LOCUS23799</name>
</gene>
<feature type="domain" description="J" evidence="1">
    <location>
        <begin position="3"/>
        <end position="52"/>
    </location>
</feature>